<proteinExistence type="predicted"/>
<gene>
    <name evidence="1" type="ORF">HY220_02380</name>
</gene>
<reference evidence="1" key="1">
    <citation type="submission" date="2020-07" db="EMBL/GenBank/DDBJ databases">
        <title>Huge and variable diversity of episymbiotic CPR bacteria and DPANN archaea in groundwater ecosystems.</title>
        <authorList>
            <person name="He C.Y."/>
            <person name="Keren R."/>
            <person name="Whittaker M."/>
            <person name="Farag I.F."/>
            <person name="Doudna J."/>
            <person name="Cate J.H.D."/>
            <person name="Banfield J.F."/>
        </authorList>
    </citation>
    <scope>NUCLEOTIDE SEQUENCE</scope>
    <source>
        <strain evidence="1">NC_groundwater_972_Pr1_S-0.2um_49_27</strain>
    </source>
</reference>
<accession>A0A9D6LNF6</accession>
<dbReference type="EMBL" id="JACQCQ010000009">
    <property type="protein sequence ID" value="MBI3627570.1"/>
    <property type="molecule type" value="Genomic_DNA"/>
</dbReference>
<evidence type="ECO:0000313" key="2">
    <source>
        <dbReference type="Proteomes" id="UP000808388"/>
    </source>
</evidence>
<evidence type="ECO:0000313" key="1">
    <source>
        <dbReference type="EMBL" id="MBI3627570.1"/>
    </source>
</evidence>
<sequence length="77" mass="8567">MPRCSYCGAEITATRSEEGEEGEEALCPYHHSGLGANWAEGNRLMCDFIHRGRIPARLPKDLRSEDEVWIFAEAAGT</sequence>
<protein>
    <submittedName>
        <fullName evidence="1">Uncharacterized protein</fullName>
    </submittedName>
</protein>
<dbReference type="Proteomes" id="UP000808388">
    <property type="component" value="Unassembled WGS sequence"/>
</dbReference>
<organism evidence="1 2">
    <name type="scientific">Candidatus Sungiibacteriota bacterium</name>
    <dbReference type="NCBI Taxonomy" id="2750080"/>
    <lineage>
        <taxon>Bacteria</taxon>
        <taxon>Candidatus Sungiibacteriota</taxon>
    </lineage>
</organism>
<dbReference type="AlphaFoldDB" id="A0A9D6LNF6"/>
<name>A0A9D6LNF6_9BACT</name>
<comment type="caution">
    <text evidence="1">The sequence shown here is derived from an EMBL/GenBank/DDBJ whole genome shotgun (WGS) entry which is preliminary data.</text>
</comment>